<sequence length="357" mass="38418">MEGHLFITFRFSSTLSLLLYFFTPAGQLIFSRSKNIMLSFKLSQFITLVAALVSLRGAVSIPLAVTSKNLAKRTTPAAPHFVIYSDKFVASDNGPPNVTDVAGYNVFALSFWLTSGPADQAQAWASLDNATRASIKSSYSDAGILLIVSAFGSTDTPTTSGADPTTTANDLAAWVLEYDLDGVDVDYEDFTAMNAGNDDAETWLATFTTALRAKLPQGDYILTHAPLAPWFSPSYANGYLKVDQAVGSMIDWYNVQFYNQGTTEYTTCAGLLNASSSANPESALFQISASGVTLDKLVIGKPATSADATNGYMNTTLLAQCVDQAHEQGWDAGVMVWEYPDAAASWIQQVRSLAFPE</sequence>
<dbReference type="Proteomes" id="UP000790377">
    <property type="component" value="Unassembled WGS sequence"/>
</dbReference>
<gene>
    <name evidence="1" type="ORF">BJ138DRAFT_433811</name>
</gene>
<name>A0ACB8AL33_9AGAM</name>
<protein>
    <submittedName>
        <fullName evidence="1">Glycoside hydrolase family 18 protein</fullName>
    </submittedName>
</protein>
<accession>A0ACB8AL33</accession>
<reference evidence="1" key="1">
    <citation type="journal article" date="2021" name="New Phytol.">
        <title>Evolutionary innovations through gain and loss of genes in the ectomycorrhizal Boletales.</title>
        <authorList>
            <person name="Wu G."/>
            <person name="Miyauchi S."/>
            <person name="Morin E."/>
            <person name="Kuo A."/>
            <person name="Drula E."/>
            <person name="Varga T."/>
            <person name="Kohler A."/>
            <person name="Feng B."/>
            <person name="Cao Y."/>
            <person name="Lipzen A."/>
            <person name="Daum C."/>
            <person name="Hundley H."/>
            <person name="Pangilinan J."/>
            <person name="Johnson J."/>
            <person name="Barry K."/>
            <person name="LaButti K."/>
            <person name="Ng V."/>
            <person name="Ahrendt S."/>
            <person name="Min B."/>
            <person name="Choi I.G."/>
            <person name="Park H."/>
            <person name="Plett J.M."/>
            <person name="Magnuson J."/>
            <person name="Spatafora J.W."/>
            <person name="Nagy L.G."/>
            <person name="Henrissat B."/>
            <person name="Grigoriev I.V."/>
            <person name="Yang Z.L."/>
            <person name="Xu J."/>
            <person name="Martin F.M."/>
        </authorList>
    </citation>
    <scope>NUCLEOTIDE SEQUENCE</scope>
    <source>
        <strain evidence="1">ATCC 28755</strain>
    </source>
</reference>
<keyword evidence="1" id="KW-0378">Hydrolase</keyword>
<comment type="caution">
    <text evidence="1">The sequence shown here is derived from an EMBL/GenBank/DDBJ whole genome shotgun (WGS) entry which is preliminary data.</text>
</comment>
<proteinExistence type="predicted"/>
<keyword evidence="2" id="KW-1185">Reference proteome</keyword>
<dbReference type="EMBL" id="MU267616">
    <property type="protein sequence ID" value="KAH7914241.1"/>
    <property type="molecule type" value="Genomic_DNA"/>
</dbReference>
<evidence type="ECO:0000313" key="1">
    <source>
        <dbReference type="EMBL" id="KAH7914241.1"/>
    </source>
</evidence>
<evidence type="ECO:0000313" key="2">
    <source>
        <dbReference type="Proteomes" id="UP000790377"/>
    </source>
</evidence>
<organism evidence="1 2">
    <name type="scientific">Hygrophoropsis aurantiaca</name>
    <dbReference type="NCBI Taxonomy" id="72124"/>
    <lineage>
        <taxon>Eukaryota</taxon>
        <taxon>Fungi</taxon>
        <taxon>Dikarya</taxon>
        <taxon>Basidiomycota</taxon>
        <taxon>Agaricomycotina</taxon>
        <taxon>Agaricomycetes</taxon>
        <taxon>Agaricomycetidae</taxon>
        <taxon>Boletales</taxon>
        <taxon>Coniophorineae</taxon>
        <taxon>Hygrophoropsidaceae</taxon>
        <taxon>Hygrophoropsis</taxon>
    </lineage>
</organism>